<sequence>VKAAFELRLMSLVGFAPLLDGCAVCGEEDPAEPVLDIRGGVLRCRRCGGENALSLTPGVLAAMRHVVYGEAKRLYSFTLSPEDQRRMGLAAESYVRAMLERDFRTLDFYKSLRVMSPTPKEGKTTDN</sequence>
<accession>A0A9D1RVZ8</accession>
<name>A0A9D1RVZ8_9FIRM</name>
<evidence type="ECO:0000313" key="2">
    <source>
        <dbReference type="Proteomes" id="UP000824192"/>
    </source>
</evidence>
<dbReference type="GO" id="GO:0006310">
    <property type="term" value="P:DNA recombination"/>
    <property type="evidence" value="ECO:0007669"/>
    <property type="project" value="InterPro"/>
</dbReference>
<dbReference type="PANTHER" id="PTHR33991:SF1">
    <property type="entry name" value="DNA REPAIR PROTEIN RECO"/>
    <property type="match status" value="1"/>
</dbReference>
<dbReference type="SUPFAM" id="SSF57863">
    <property type="entry name" value="ArfGap/RecO-like zinc finger"/>
    <property type="match status" value="1"/>
</dbReference>
<organism evidence="1 2">
    <name type="scientific">Candidatus Flavonifractor merdipullorum</name>
    <dbReference type="NCBI Taxonomy" id="2838590"/>
    <lineage>
        <taxon>Bacteria</taxon>
        <taxon>Bacillati</taxon>
        <taxon>Bacillota</taxon>
        <taxon>Clostridia</taxon>
        <taxon>Eubacteriales</taxon>
        <taxon>Oscillospiraceae</taxon>
        <taxon>Flavonifractor</taxon>
    </lineage>
</organism>
<protein>
    <submittedName>
        <fullName evidence="1">DNA repair protein RecO C-terminal domain-containing protein</fullName>
    </submittedName>
</protein>
<dbReference type="Gene3D" id="1.20.1440.120">
    <property type="entry name" value="Recombination protein O, C-terminal domain"/>
    <property type="match status" value="1"/>
</dbReference>
<evidence type="ECO:0000313" key="1">
    <source>
        <dbReference type="EMBL" id="HIW94283.1"/>
    </source>
</evidence>
<gene>
    <name evidence="1" type="ORF">H9868_07065</name>
</gene>
<dbReference type="GO" id="GO:0043590">
    <property type="term" value="C:bacterial nucleoid"/>
    <property type="evidence" value="ECO:0007669"/>
    <property type="project" value="TreeGrafter"/>
</dbReference>
<dbReference type="Proteomes" id="UP000824192">
    <property type="component" value="Unassembled WGS sequence"/>
</dbReference>
<dbReference type="GO" id="GO:0006302">
    <property type="term" value="P:double-strand break repair"/>
    <property type="evidence" value="ECO:0007669"/>
    <property type="project" value="TreeGrafter"/>
</dbReference>
<dbReference type="PANTHER" id="PTHR33991">
    <property type="entry name" value="DNA REPAIR PROTEIN RECO"/>
    <property type="match status" value="1"/>
</dbReference>
<dbReference type="InterPro" id="IPR037278">
    <property type="entry name" value="ARFGAP/RecO"/>
</dbReference>
<comment type="caution">
    <text evidence="1">The sequence shown here is derived from an EMBL/GenBank/DDBJ whole genome shotgun (WGS) entry which is preliminary data.</text>
</comment>
<reference evidence="1" key="1">
    <citation type="journal article" date="2021" name="PeerJ">
        <title>Extensive microbial diversity within the chicken gut microbiome revealed by metagenomics and culture.</title>
        <authorList>
            <person name="Gilroy R."/>
            <person name="Ravi A."/>
            <person name="Getino M."/>
            <person name="Pursley I."/>
            <person name="Horton D.L."/>
            <person name="Alikhan N.F."/>
            <person name="Baker D."/>
            <person name="Gharbi K."/>
            <person name="Hall N."/>
            <person name="Watson M."/>
            <person name="Adriaenssens E.M."/>
            <person name="Foster-Nyarko E."/>
            <person name="Jarju S."/>
            <person name="Secka A."/>
            <person name="Antonio M."/>
            <person name="Oren A."/>
            <person name="Chaudhuri R.R."/>
            <person name="La Ragione R."/>
            <person name="Hildebrand F."/>
            <person name="Pallen M.J."/>
        </authorList>
    </citation>
    <scope>NUCLEOTIDE SEQUENCE</scope>
    <source>
        <strain evidence="1">ChiGjej6B6-1540</strain>
    </source>
</reference>
<dbReference type="InterPro" id="IPR042242">
    <property type="entry name" value="RecO_C"/>
</dbReference>
<dbReference type="InterPro" id="IPR003717">
    <property type="entry name" value="RecO"/>
</dbReference>
<dbReference type="Pfam" id="PF02565">
    <property type="entry name" value="RecO_C"/>
    <property type="match status" value="1"/>
</dbReference>
<reference evidence="1" key="2">
    <citation type="submission" date="2021-04" db="EMBL/GenBank/DDBJ databases">
        <authorList>
            <person name="Gilroy R."/>
        </authorList>
    </citation>
    <scope>NUCLEOTIDE SEQUENCE</scope>
    <source>
        <strain evidence="1">ChiGjej6B6-1540</strain>
    </source>
</reference>
<dbReference type="EMBL" id="DXGA01000150">
    <property type="protein sequence ID" value="HIW94283.1"/>
    <property type="molecule type" value="Genomic_DNA"/>
</dbReference>
<proteinExistence type="predicted"/>
<dbReference type="AlphaFoldDB" id="A0A9D1RVZ8"/>
<feature type="non-terminal residue" evidence="1">
    <location>
        <position position="1"/>
    </location>
</feature>